<proteinExistence type="predicted"/>
<gene>
    <name evidence="1" type="ORF">DSLASN_32380</name>
</gene>
<evidence type="ECO:0000313" key="1">
    <source>
        <dbReference type="EMBL" id="BCS97606.1"/>
    </source>
</evidence>
<keyword evidence="2" id="KW-1185">Reference proteome</keyword>
<evidence type="ECO:0000313" key="2">
    <source>
        <dbReference type="Proteomes" id="UP001320148"/>
    </source>
</evidence>
<name>A0ABM7PJW1_9BACT</name>
<organism evidence="1 2">
    <name type="scientific">Desulfoluna limicola</name>
    <dbReference type="NCBI Taxonomy" id="2810562"/>
    <lineage>
        <taxon>Bacteria</taxon>
        <taxon>Pseudomonadati</taxon>
        <taxon>Thermodesulfobacteriota</taxon>
        <taxon>Desulfobacteria</taxon>
        <taxon>Desulfobacterales</taxon>
        <taxon>Desulfolunaceae</taxon>
        <taxon>Desulfoluna</taxon>
    </lineage>
</organism>
<protein>
    <submittedName>
        <fullName evidence="1">Uncharacterized protein</fullName>
    </submittedName>
</protein>
<dbReference type="RefSeq" id="WP_236889011.1">
    <property type="nucleotide sequence ID" value="NZ_AP024488.1"/>
</dbReference>
<reference evidence="1 2" key="1">
    <citation type="submission" date="2021-02" db="EMBL/GenBank/DDBJ databases">
        <title>Complete genome of Desulfoluna sp. strain ASN36.</title>
        <authorList>
            <person name="Takahashi A."/>
            <person name="Kojima H."/>
            <person name="Fukui M."/>
        </authorList>
    </citation>
    <scope>NUCLEOTIDE SEQUENCE [LARGE SCALE GENOMIC DNA]</scope>
    <source>
        <strain evidence="1 2">ASN36</strain>
    </source>
</reference>
<dbReference type="EMBL" id="AP024488">
    <property type="protein sequence ID" value="BCS97606.1"/>
    <property type="molecule type" value="Genomic_DNA"/>
</dbReference>
<sequence>MVIRNKHAFTRVDVTTNSGEGIFFVGKGAWVSGQDTESGFTQKECARKTVFWGGETVF</sequence>
<accession>A0ABM7PJW1</accession>
<dbReference type="Proteomes" id="UP001320148">
    <property type="component" value="Chromosome"/>
</dbReference>